<dbReference type="EMBL" id="JAZGSY010000018">
    <property type="protein sequence ID" value="KAL1843388.1"/>
    <property type="molecule type" value="Genomic_DNA"/>
</dbReference>
<comment type="caution">
    <text evidence="2">The sequence shown here is derived from an EMBL/GenBank/DDBJ whole genome shotgun (WGS) entry which is preliminary data.</text>
</comment>
<evidence type="ECO:0000313" key="2">
    <source>
        <dbReference type="EMBL" id="KAL1843388.1"/>
    </source>
</evidence>
<organism evidence="2 3">
    <name type="scientific">Humicola insolens</name>
    <name type="common">Soft-rot fungus</name>
    <dbReference type="NCBI Taxonomy" id="85995"/>
    <lineage>
        <taxon>Eukaryota</taxon>
        <taxon>Fungi</taxon>
        <taxon>Dikarya</taxon>
        <taxon>Ascomycota</taxon>
        <taxon>Pezizomycotina</taxon>
        <taxon>Sordariomycetes</taxon>
        <taxon>Sordariomycetidae</taxon>
        <taxon>Sordariales</taxon>
        <taxon>Chaetomiaceae</taxon>
        <taxon>Mycothermus</taxon>
    </lineage>
</organism>
<sequence>MQPQPAPNGPQGTSTDDAHGPTSPPDLQLISCSPGSAMSPQWGTDERHPPNRTKVMEVMCLEVRGW</sequence>
<protein>
    <submittedName>
        <fullName evidence="2">Uncharacterized protein</fullName>
    </submittedName>
</protein>
<reference evidence="2 3" key="1">
    <citation type="journal article" date="2024" name="Commun. Biol.">
        <title>Comparative genomic analysis of thermophilic fungi reveals convergent evolutionary adaptations and gene losses.</title>
        <authorList>
            <person name="Steindorff A.S."/>
            <person name="Aguilar-Pontes M.V."/>
            <person name="Robinson A.J."/>
            <person name="Andreopoulos B."/>
            <person name="LaButti K."/>
            <person name="Kuo A."/>
            <person name="Mondo S."/>
            <person name="Riley R."/>
            <person name="Otillar R."/>
            <person name="Haridas S."/>
            <person name="Lipzen A."/>
            <person name="Grimwood J."/>
            <person name="Schmutz J."/>
            <person name="Clum A."/>
            <person name="Reid I.D."/>
            <person name="Moisan M.C."/>
            <person name="Butler G."/>
            <person name="Nguyen T.T.M."/>
            <person name="Dewar K."/>
            <person name="Conant G."/>
            <person name="Drula E."/>
            <person name="Henrissat B."/>
            <person name="Hansel C."/>
            <person name="Singer S."/>
            <person name="Hutchinson M.I."/>
            <person name="de Vries R.P."/>
            <person name="Natvig D.O."/>
            <person name="Powell A.J."/>
            <person name="Tsang A."/>
            <person name="Grigoriev I.V."/>
        </authorList>
    </citation>
    <scope>NUCLEOTIDE SEQUENCE [LARGE SCALE GENOMIC DNA]</scope>
    <source>
        <strain evidence="2 3">CBS 620.91</strain>
    </source>
</reference>
<accession>A0ABR3VNZ7</accession>
<feature type="compositionally biased region" description="Polar residues" evidence="1">
    <location>
        <begin position="30"/>
        <end position="42"/>
    </location>
</feature>
<keyword evidence="3" id="KW-1185">Reference proteome</keyword>
<evidence type="ECO:0000313" key="3">
    <source>
        <dbReference type="Proteomes" id="UP001583172"/>
    </source>
</evidence>
<name>A0ABR3VNZ7_HUMIN</name>
<evidence type="ECO:0000256" key="1">
    <source>
        <dbReference type="SAM" id="MobiDB-lite"/>
    </source>
</evidence>
<proteinExistence type="predicted"/>
<dbReference type="Proteomes" id="UP001583172">
    <property type="component" value="Unassembled WGS sequence"/>
</dbReference>
<feature type="region of interest" description="Disordered" evidence="1">
    <location>
        <begin position="1"/>
        <end position="53"/>
    </location>
</feature>
<gene>
    <name evidence="2" type="ORF">VTJ49DRAFT_1975</name>
</gene>